<evidence type="ECO:0000256" key="3">
    <source>
        <dbReference type="ARBA" id="ARBA00022553"/>
    </source>
</evidence>
<dbReference type="InterPro" id="IPR029016">
    <property type="entry name" value="GAF-like_dom_sf"/>
</dbReference>
<keyword evidence="4" id="KW-0808">Transferase</keyword>
<dbReference type="InterPro" id="IPR003661">
    <property type="entry name" value="HisK_dim/P_dom"/>
</dbReference>
<feature type="region of interest" description="Disordered" evidence="6">
    <location>
        <begin position="1"/>
        <end position="20"/>
    </location>
</feature>
<dbReference type="CDD" id="cd00082">
    <property type="entry name" value="HisKA"/>
    <property type="match status" value="1"/>
</dbReference>
<keyword evidence="9" id="KW-1185">Reference proteome</keyword>
<comment type="catalytic activity">
    <reaction evidence="1">
        <text>ATP + protein L-histidine = ADP + protein N-phospho-L-histidine.</text>
        <dbReference type="EC" id="2.7.13.3"/>
    </reaction>
</comment>
<dbReference type="Gene3D" id="3.30.450.40">
    <property type="match status" value="3"/>
</dbReference>
<dbReference type="SUPFAM" id="SSF47384">
    <property type="entry name" value="Homodimeric domain of signal transducing histidine kinase"/>
    <property type="match status" value="1"/>
</dbReference>
<dbReference type="SMART" id="SM00387">
    <property type="entry name" value="HATPase_c"/>
    <property type="match status" value="1"/>
</dbReference>
<sequence length="755" mass="82930">MLKVMTASAPGASPRPPSLTEHLQDVTERLAAARTQEEVFQTVLRPALEGVDAIAGAVLLVDAAGERLELAATQDYEEGAQTIWQAGPLTGNVPAGDALQRGEALFFEEQGELVRTYPALEERSGAVAPVANAVLPMFLDHRPLGTLILDFREPHHFTREERRFLMTLAAQCAIALGRARLMADLQGQLAERTRQIEQEARAHAAFVAFAEAAGTENDVAVLVRQALQLLSHHFPGGAGAYCVREDGRWVGQGWSATLPPELVSTLTAGLDAGFPLLDRMQREKSTVFCDDWSPDDRHIPGTEGYRMIFCSPLTLEGEIHAFLSFARRQAHGPQGWSAQDRTLVRAIGRSLELALERAQQAARLQARRQEAERRSEMLATFAELSRDLVLDTDPYSLIRRTQEVALDLLPAAFSAYFELQGGVWQARTQAGADPDGATDELGAGQPFGAAPHLSGPYQSGEPTYQQEPGPGGRSSVSLPVAVNGQVRGVLTFVLAGPQPWNEEDRAILETVGHQLRLALERAEQTQRLHEQNGELEAFTYSVSHDLRTPVRHIMGFNRLLRGNLGTEIDAKSERYLTVIDDATVRMNTLIDAMLDLSRTARATLKMGPVDLGSLVAEVRSELEAEEEDRAVVWEVAPLPQVTGDRATLHQAAVNLLSNALKYTRTREEAHIRVWAEERPYEWAVFVRDNGVGFDPHYSERLFGVFQRLHRADEFEGTGVGLANVRRIVARHGGTVSAESRLGEGATFGFTLPKQS</sequence>
<dbReference type="EC" id="2.7.13.3" evidence="2"/>
<dbReference type="InterPro" id="IPR004358">
    <property type="entry name" value="Sig_transdc_His_kin-like_C"/>
</dbReference>
<evidence type="ECO:0000313" key="9">
    <source>
        <dbReference type="Proteomes" id="UP000007718"/>
    </source>
</evidence>
<proteinExistence type="predicted"/>
<dbReference type="InterPro" id="IPR050351">
    <property type="entry name" value="BphY/WalK/GraS-like"/>
</dbReference>
<dbReference type="FunFam" id="3.30.565.10:FF:000006">
    <property type="entry name" value="Sensor histidine kinase WalK"/>
    <property type="match status" value="1"/>
</dbReference>
<dbReference type="SMART" id="SM00065">
    <property type="entry name" value="GAF"/>
    <property type="match status" value="3"/>
</dbReference>
<keyword evidence="5 8" id="KW-0418">Kinase</keyword>
<dbReference type="GO" id="GO:0007234">
    <property type="term" value="P:osmosensory signaling via phosphorelay pathway"/>
    <property type="evidence" value="ECO:0007669"/>
    <property type="project" value="TreeGrafter"/>
</dbReference>
<dbReference type="GO" id="GO:0000155">
    <property type="term" value="F:phosphorelay sensor kinase activity"/>
    <property type="evidence" value="ECO:0007669"/>
    <property type="project" value="InterPro"/>
</dbReference>
<keyword evidence="3" id="KW-0597">Phosphoprotein</keyword>
<evidence type="ECO:0000256" key="2">
    <source>
        <dbReference type="ARBA" id="ARBA00012438"/>
    </source>
</evidence>
<dbReference type="PANTHER" id="PTHR42878:SF15">
    <property type="entry name" value="BACTERIOPHYTOCHROME"/>
    <property type="match status" value="1"/>
</dbReference>
<reference evidence="8 9" key="1">
    <citation type="submission" date="2011-02" db="EMBL/GenBank/DDBJ databases">
        <title>The complete sequence of plasmid1 of Deinococcus proteolyticus DSM 20540.</title>
        <authorList>
            <consortium name="US DOE Joint Genome Institute (JGI-PGF)"/>
            <person name="Lucas S."/>
            <person name="Copeland A."/>
            <person name="Lapidus A."/>
            <person name="Bruce D."/>
            <person name="Goodwin L."/>
            <person name="Pitluck S."/>
            <person name="Kyrpides N."/>
            <person name="Mavromatis K."/>
            <person name="Pagani I."/>
            <person name="Ivanova N."/>
            <person name="Ovchinnikova G."/>
            <person name="Zeytun A."/>
            <person name="Detter J.C."/>
            <person name="Han C."/>
            <person name="Land M."/>
            <person name="Hauser L."/>
            <person name="Markowitz V."/>
            <person name="Cheng J.-F."/>
            <person name="Hugenholtz P."/>
            <person name="Woyke T."/>
            <person name="Wu D."/>
            <person name="Pukall R."/>
            <person name="Steenblock K."/>
            <person name="Brambilla E."/>
            <person name="Klenk H.-P."/>
            <person name="Eisen J.A."/>
        </authorList>
    </citation>
    <scope>NUCLEOTIDE SEQUENCE [LARGE SCALE GENOMIC DNA]</scope>
    <source>
        <strain evidence="9">ATCC 35074 / DSM 20540 / JCM 6276 / NBRC 101906 / NCIMB 13154 / VKM Ac-1939 / CCM 2703 / MRP</strain>
        <plasmid evidence="9">Plasmid pDEIPR01</plasmid>
    </source>
</reference>
<organism evidence="8 9">
    <name type="scientific">Deinococcus proteolyticus (strain ATCC 35074 / DSM 20540 / JCM 6276 / NBRC 101906 / NCIMB 13154 / VKM Ac-1939 / CCM 2703 / MRP)</name>
    <dbReference type="NCBI Taxonomy" id="693977"/>
    <lineage>
        <taxon>Bacteria</taxon>
        <taxon>Thermotogati</taxon>
        <taxon>Deinococcota</taxon>
        <taxon>Deinococci</taxon>
        <taxon>Deinococcales</taxon>
        <taxon>Deinococcaceae</taxon>
        <taxon>Deinococcus</taxon>
    </lineage>
</organism>
<dbReference type="SUPFAM" id="SSF55781">
    <property type="entry name" value="GAF domain-like"/>
    <property type="match status" value="3"/>
</dbReference>
<dbReference type="GO" id="GO:0030295">
    <property type="term" value="F:protein kinase activator activity"/>
    <property type="evidence" value="ECO:0007669"/>
    <property type="project" value="TreeGrafter"/>
</dbReference>
<dbReference type="EMBL" id="CP002537">
    <property type="protein sequence ID" value="ADY27344.1"/>
    <property type="molecule type" value="Genomic_DNA"/>
</dbReference>
<dbReference type="PROSITE" id="PS50109">
    <property type="entry name" value="HIS_KIN"/>
    <property type="match status" value="1"/>
</dbReference>
<dbReference type="HOGENOM" id="CLU_000445_114_41_0"/>
<dbReference type="InterPro" id="IPR036890">
    <property type="entry name" value="HATPase_C_sf"/>
</dbReference>
<gene>
    <name evidence="8" type="ordered locus">Deipr_2217</name>
</gene>
<feature type="region of interest" description="Disordered" evidence="6">
    <location>
        <begin position="428"/>
        <end position="475"/>
    </location>
</feature>
<dbReference type="Gene3D" id="1.10.287.130">
    <property type="match status" value="1"/>
</dbReference>
<evidence type="ECO:0000256" key="4">
    <source>
        <dbReference type="ARBA" id="ARBA00022679"/>
    </source>
</evidence>
<dbReference type="PANTHER" id="PTHR42878">
    <property type="entry name" value="TWO-COMPONENT HISTIDINE KINASE"/>
    <property type="match status" value="1"/>
</dbReference>
<evidence type="ECO:0000256" key="1">
    <source>
        <dbReference type="ARBA" id="ARBA00000085"/>
    </source>
</evidence>
<evidence type="ECO:0000259" key="7">
    <source>
        <dbReference type="PROSITE" id="PS50109"/>
    </source>
</evidence>
<dbReference type="Pfam" id="PF02518">
    <property type="entry name" value="HATPase_c"/>
    <property type="match status" value="1"/>
</dbReference>
<dbReference type="SMART" id="SM00388">
    <property type="entry name" value="HisKA"/>
    <property type="match status" value="1"/>
</dbReference>
<feature type="domain" description="Histidine kinase" evidence="7">
    <location>
        <begin position="541"/>
        <end position="755"/>
    </location>
</feature>
<evidence type="ECO:0000313" key="8">
    <source>
        <dbReference type="EMBL" id="ADY27344.1"/>
    </source>
</evidence>
<name>F0RPN8_DEIPM</name>
<dbReference type="Gene3D" id="3.30.565.10">
    <property type="entry name" value="Histidine kinase-like ATPase, C-terminal domain"/>
    <property type="match status" value="1"/>
</dbReference>
<dbReference type="AlphaFoldDB" id="F0RPN8"/>
<protein>
    <recommendedName>
        <fullName evidence="2">histidine kinase</fullName>
        <ecNumber evidence="2">2.7.13.3</ecNumber>
    </recommendedName>
</protein>
<dbReference type="Pfam" id="PF13185">
    <property type="entry name" value="GAF_2"/>
    <property type="match status" value="3"/>
</dbReference>
<evidence type="ECO:0000256" key="6">
    <source>
        <dbReference type="SAM" id="MobiDB-lite"/>
    </source>
</evidence>
<dbReference type="PRINTS" id="PR00344">
    <property type="entry name" value="BCTRLSENSOR"/>
</dbReference>
<evidence type="ECO:0000256" key="5">
    <source>
        <dbReference type="ARBA" id="ARBA00022777"/>
    </source>
</evidence>
<dbReference type="InterPro" id="IPR003594">
    <property type="entry name" value="HATPase_dom"/>
</dbReference>
<dbReference type="InterPro" id="IPR005467">
    <property type="entry name" value="His_kinase_dom"/>
</dbReference>
<feature type="compositionally biased region" description="Polar residues" evidence="6">
    <location>
        <begin position="456"/>
        <end position="466"/>
    </location>
</feature>
<dbReference type="InterPro" id="IPR003018">
    <property type="entry name" value="GAF"/>
</dbReference>
<dbReference type="KEGG" id="dpt:Deipr_2217"/>
<dbReference type="GO" id="GO:0000156">
    <property type="term" value="F:phosphorelay response regulator activity"/>
    <property type="evidence" value="ECO:0007669"/>
    <property type="project" value="TreeGrafter"/>
</dbReference>
<dbReference type="InterPro" id="IPR036097">
    <property type="entry name" value="HisK_dim/P_sf"/>
</dbReference>
<geneLocation type="plasmid" evidence="8 9">
    <name>pDEIPR01</name>
</geneLocation>
<dbReference type="Pfam" id="PF00512">
    <property type="entry name" value="HisKA"/>
    <property type="match status" value="1"/>
</dbReference>
<keyword evidence="8" id="KW-0614">Plasmid</keyword>
<dbReference type="Proteomes" id="UP000007718">
    <property type="component" value="Plasmid pDEIPR01"/>
</dbReference>
<accession>F0RPN8</accession>
<dbReference type="SUPFAM" id="SSF55874">
    <property type="entry name" value="ATPase domain of HSP90 chaperone/DNA topoisomerase II/histidine kinase"/>
    <property type="match status" value="1"/>
</dbReference>